<dbReference type="Gene3D" id="2.130.10.10">
    <property type="entry name" value="YVTN repeat-like/Quinoprotein amine dehydrogenase"/>
    <property type="match status" value="2"/>
</dbReference>
<evidence type="ECO:0000256" key="2">
    <source>
        <dbReference type="ARBA" id="ARBA00022737"/>
    </source>
</evidence>
<dbReference type="InterPro" id="IPR015943">
    <property type="entry name" value="WD40/YVTN_repeat-like_dom_sf"/>
</dbReference>
<dbReference type="OrthoDB" id="2660687at2759"/>
<dbReference type="PROSITE" id="PS50294">
    <property type="entry name" value="WD_REPEATS_REGION"/>
    <property type="match status" value="3"/>
</dbReference>
<dbReference type="STRING" id="180088.A0A1J8PLS1"/>
<protein>
    <submittedName>
        <fullName evidence="4">Uncharacterized protein</fullName>
    </submittedName>
</protein>
<dbReference type="EMBL" id="LVVM01005916">
    <property type="protein sequence ID" value="OJA09471.1"/>
    <property type="molecule type" value="Genomic_DNA"/>
</dbReference>
<dbReference type="InterPro" id="IPR019775">
    <property type="entry name" value="WD40_repeat_CS"/>
</dbReference>
<keyword evidence="1 3" id="KW-0853">WD repeat</keyword>
<dbReference type="InterPro" id="IPR001680">
    <property type="entry name" value="WD40_rpt"/>
</dbReference>
<dbReference type="SUPFAM" id="SSF50978">
    <property type="entry name" value="WD40 repeat-like"/>
    <property type="match status" value="1"/>
</dbReference>
<gene>
    <name evidence="4" type="ORF">AZE42_07147</name>
</gene>
<evidence type="ECO:0000313" key="5">
    <source>
        <dbReference type="Proteomes" id="UP000183567"/>
    </source>
</evidence>
<keyword evidence="5" id="KW-1185">Reference proteome</keyword>
<sequence length="364" mass="39613">MAETAQPNIRITTPNRSFEGHTDSVTTAAVFPDGRRMVTSSHDKTLRLWDLKGGVVLKKLVGHIGAVWAVAVSGDGQLIASGDEEGSLIAWHGETGRSLTRAIKGHHYRICSLDFSPDGTLLVTGSWDCTIQLWNTTTWEVQGKPIHCGAGVNCIRFSPSGELVAIATHNHIEIWNLRDSTPVVSNPASALLRNSRATLRTQTGRAKPDSDNPVNPRTISTKCITKFKAVINSCNSSLAWTPDSTRLLSAGPYFDPTIREWDTSTWQQVGDPWSGHTGQINALAVNSTGTLLASASSDNHVRLWQLSDRQTIAIFTTIREVLCVAFSMDGKRILSGGKDKKISEWEVPKHAPKDQASEACSHPC</sequence>
<dbReference type="PROSITE" id="PS50082">
    <property type="entry name" value="WD_REPEATS_2"/>
    <property type="match status" value="5"/>
</dbReference>
<dbReference type="Pfam" id="PF00400">
    <property type="entry name" value="WD40"/>
    <property type="match status" value="7"/>
</dbReference>
<reference evidence="4 5" key="1">
    <citation type="submission" date="2016-03" db="EMBL/GenBank/DDBJ databases">
        <title>Comparative genomics of the ectomycorrhizal sister species Rhizopogon vinicolor and Rhizopogon vesiculosus (Basidiomycota: Boletales) reveals a divergence of the mating type B locus.</title>
        <authorList>
            <person name="Mujic A.B."/>
            <person name="Kuo A."/>
            <person name="Tritt A."/>
            <person name="Lipzen A."/>
            <person name="Chen C."/>
            <person name="Johnson J."/>
            <person name="Sharma A."/>
            <person name="Barry K."/>
            <person name="Grigoriev I.V."/>
            <person name="Spatafora J.W."/>
        </authorList>
    </citation>
    <scope>NUCLEOTIDE SEQUENCE [LARGE SCALE GENOMIC DNA]</scope>
    <source>
        <strain evidence="4 5">AM-OR11-056</strain>
    </source>
</reference>
<dbReference type="InterPro" id="IPR036322">
    <property type="entry name" value="WD40_repeat_dom_sf"/>
</dbReference>
<feature type="repeat" description="WD" evidence="3">
    <location>
        <begin position="18"/>
        <end position="59"/>
    </location>
</feature>
<accession>A0A1J8PLS1</accession>
<dbReference type="CDD" id="cd00200">
    <property type="entry name" value="WD40"/>
    <property type="match status" value="1"/>
</dbReference>
<organism evidence="4 5">
    <name type="scientific">Rhizopogon vesiculosus</name>
    <dbReference type="NCBI Taxonomy" id="180088"/>
    <lineage>
        <taxon>Eukaryota</taxon>
        <taxon>Fungi</taxon>
        <taxon>Dikarya</taxon>
        <taxon>Basidiomycota</taxon>
        <taxon>Agaricomycotina</taxon>
        <taxon>Agaricomycetes</taxon>
        <taxon>Agaricomycetidae</taxon>
        <taxon>Boletales</taxon>
        <taxon>Suillineae</taxon>
        <taxon>Rhizopogonaceae</taxon>
        <taxon>Rhizopogon</taxon>
    </lineage>
</organism>
<dbReference type="PANTHER" id="PTHR22847:SF637">
    <property type="entry name" value="WD REPEAT DOMAIN 5B"/>
    <property type="match status" value="1"/>
</dbReference>
<dbReference type="AlphaFoldDB" id="A0A1J8PLS1"/>
<proteinExistence type="predicted"/>
<dbReference type="SMART" id="SM00320">
    <property type="entry name" value="WD40"/>
    <property type="match status" value="7"/>
</dbReference>
<feature type="repeat" description="WD" evidence="3">
    <location>
        <begin position="103"/>
        <end position="138"/>
    </location>
</feature>
<dbReference type="PRINTS" id="PR00320">
    <property type="entry name" value="GPROTEINBRPT"/>
</dbReference>
<feature type="repeat" description="WD" evidence="3">
    <location>
        <begin position="321"/>
        <end position="347"/>
    </location>
</feature>
<feature type="repeat" description="WD" evidence="3">
    <location>
        <begin position="60"/>
        <end position="101"/>
    </location>
</feature>
<evidence type="ECO:0000313" key="4">
    <source>
        <dbReference type="EMBL" id="OJA09471.1"/>
    </source>
</evidence>
<dbReference type="Proteomes" id="UP000183567">
    <property type="component" value="Unassembled WGS sequence"/>
</dbReference>
<dbReference type="PROSITE" id="PS00678">
    <property type="entry name" value="WD_REPEATS_1"/>
    <property type="match status" value="2"/>
</dbReference>
<evidence type="ECO:0000256" key="1">
    <source>
        <dbReference type="ARBA" id="ARBA00022574"/>
    </source>
</evidence>
<feature type="repeat" description="WD" evidence="3">
    <location>
        <begin position="273"/>
        <end position="314"/>
    </location>
</feature>
<dbReference type="PANTHER" id="PTHR22847">
    <property type="entry name" value="WD40 REPEAT PROTEIN"/>
    <property type="match status" value="1"/>
</dbReference>
<comment type="caution">
    <text evidence="4">The sequence shown here is derived from an EMBL/GenBank/DDBJ whole genome shotgun (WGS) entry which is preliminary data.</text>
</comment>
<evidence type="ECO:0000256" key="3">
    <source>
        <dbReference type="PROSITE-ProRule" id="PRU00221"/>
    </source>
</evidence>
<dbReference type="InterPro" id="IPR020472">
    <property type="entry name" value="WD40_PAC1"/>
</dbReference>
<keyword evidence="2" id="KW-0677">Repeat</keyword>
<name>A0A1J8PLS1_9AGAM</name>
<dbReference type="GO" id="GO:1990234">
    <property type="term" value="C:transferase complex"/>
    <property type="evidence" value="ECO:0007669"/>
    <property type="project" value="UniProtKB-ARBA"/>
</dbReference>